<reference evidence="2 3" key="1">
    <citation type="journal article" date="2014" name="Genome Announc.">
        <title>Draft Genome Sequences of Marine Flavobacterium Nonlabens Strains NR17, NR24, NR27, NR32, NR33, and Ara13.</title>
        <authorList>
            <person name="Nakanishi M."/>
            <person name="Meirelles P."/>
            <person name="Suzuki R."/>
            <person name="Takatani N."/>
            <person name="Mino S."/>
            <person name="Suda W."/>
            <person name="Oshima K."/>
            <person name="Hattori M."/>
            <person name="Ohkuma M."/>
            <person name="Hosokawa M."/>
            <person name="Miyashita K."/>
            <person name="Thompson F.L."/>
            <person name="Niwa A."/>
            <person name="Sawabe T."/>
            <person name="Sawabe T."/>
        </authorList>
    </citation>
    <scope>NUCLEOTIDE SEQUENCE [LARGE SCALE GENOMIC DNA]</scope>
    <source>
        <strain evidence="3">JCM19296</strain>
    </source>
</reference>
<name>A0A081DBH2_NONUL</name>
<sequence length="133" mass="14905">MMFLFAFSTSCKTAQKAVAAKTESEKTSKKKPKFKSYSKVITTDAITDDGLFKTHQVEDDFFYEIPNDMLEKDMLWVTRIAQIPSNLGGGYMNAGSKTNQQVVAWERFQNKILLKVKSYSEVALDSTAAIGTL</sequence>
<feature type="domain" description="DUF5118" evidence="1">
    <location>
        <begin position="35"/>
        <end position="82"/>
    </location>
</feature>
<accession>A0A081DBH2</accession>
<proteinExistence type="predicted"/>
<gene>
    <name evidence="2" type="ORF">JCM19296_1865</name>
</gene>
<dbReference type="Proteomes" id="UP000028980">
    <property type="component" value="Unassembled WGS sequence"/>
</dbReference>
<dbReference type="InterPro" id="IPR033428">
    <property type="entry name" value="DUF5118"/>
</dbReference>
<evidence type="ECO:0000313" key="3">
    <source>
        <dbReference type="Proteomes" id="UP000028980"/>
    </source>
</evidence>
<protein>
    <recommendedName>
        <fullName evidence="1">DUF5118 domain-containing protein</fullName>
    </recommendedName>
</protein>
<dbReference type="Pfam" id="PF17162">
    <property type="entry name" value="DUF5118"/>
    <property type="match status" value="1"/>
</dbReference>
<evidence type="ECO:0000313" key="2">
    <source>
        <dbReference type="EMBL" id="GAK76268.1"/>
    </source>
</evidence>
<comment type="caution">
    <text evidence="2">The sequence shown here is derived from an EMBL/GenBank/DDBJ whole genome shotgun (WGS) entry which is preliminary data.</text>
</comment>
<dbReference type="PANTHER" id="PTHR38478:SF1">
    <property type="entry name" value="ZINC DEPENDENT METALLOPROTEASE DOMAIN LIPOPROTEIN"/>
    <property type="match status" value="1"/>
</dbReference>
<organism evidence="2 3">
    <name type="scientific">Nonlabens ulvanivorans</name>
    <name type="common">Persicivirga ulvanivorans</name>
    <dbReference type="NCBI Taxonomy" id="906888"/>
    <lineage>
        <taxon>Bacteria</taxon>
        <taxon>Pseudomonadati</taxon>
        <taxon>Bacteroidota</taxon>
        <taxon>Flavobacteriia</taxon>
        <taxon>Flavobacteriales</taxon>
        <taxon>Flavobacteriaceae</taxon>
        <taxon>Nonlabens</taxon>
    </lineage>
</organism>
<dbReference type="PANTHER" id="PTHR38478">
    <property type="entry name" value="PEPTIDASE M1A AND M12B"/>
    <property type="match status" value="1"/>
</dbReference>
<dbReference type="AlphaFoldDB" id="A0A081DBH2"/>
<evidence type="ECO:0000259" key="1">
    <source>
        <dbReference type="Pfam" id="PF17162"/>
    </source>
</evidence>
<dbReference type="EMBL" id="BBLG01000003">
    <property type="protein sequence ID" value="GAK76268.1"/>
    <property type="molecule type" value="Genomic_DNA"/>
</dbReference>